<name>A0A0F8YSQ0_9ZZZZ</name>
<protein>
    <recommendedName>
        <fullName evidence="2">Cell division protein FtsL</fullName>
    </recommendedName>
</protein>
<evidence type="ECO:0008006" key="2">
    <source>
        <dbReference type="Google" id="ProtNLM"/>
    </source>
</evidence>
<reference evidence="1" key="1">
    <citation type="journal article" date="2015" name="Nature">
        <title>Complex archaea that bridge the gap between prokaryotes and eukaryotes.</title>
        <authorList>
            <person name="Spang A."/>
            <person name="Saw J.H."/>
            <person name="Jorgensen S.L."/>
            <person name="Zaremba-Niedzwiedzka K."/>
            <person name="Martijn J."/>
            <person name="Lind A.E."/>
            <person name="van Eijk R."/>
            <person name="Schleper C."/>
            <person name="Guy L."/>
            <person name="Ettema T.J."/>
        </authorList>
    </citation>
    <scope>NUCLEOTIDE SEQUENCE</scope>
</reference>
<sequence>MRSILYGLSALAAMGLAFWAYSENYKTQDALNEVERLQRDIGRNREMLSMLRAEWAYLNRPQNLRDLADMNFDRLNLLPLTPEQFARIDQVAYPQEIPEFGEIVDAVEVS</sequence>
<accession>A0A0F8YSQ0</accession>
<gene>
    <name evidence="1" type="ORF">LCGC14_2783180</name>
</gene>
<organism evidence="1">
    <name type="scientific">marine sediment metagenome</name>
    <dbReference type="NCBI Taxonomy" id="412755"/>
    <lineage>
        <taxon>unclassified sequences</taxon>
        <taxon>metagenomes</taxon>
        <taxon>ecological metagenomes</taxon>
    </lineage>
</organism>
<dbReference type="AlphaFoldDB" id="A0A0F8YSQ0"/>
<evidence type="ECO:0000313" key="1">
    <source>
        <dbReference type="EMBL" id="KKK84453.1"/>
    </source>
</evidence>
<dbReference type="EMBL" id="LAZR01051769">
    <property type="protein sequence ID" value="KKK84453.1"/>
    <property type="molecule type" value="Genomic_DNA"/>
</dbReference>
<feature type="non-terminal residue" evidence="1">
    <location>
        <position position="110"/>
    </location>
</feature>
<comment type="caution">
    <text evidence="1">The sequence shown here is derived from an EMBL/GenBank/DDBJ whole genome shotgun (WGS) entry which is preliminary data.</text>
</comment>
<proteinExistence type="predicted"/>